<evidence type="ECO:0000313" key="14">
    <source>
        <dbReference type="Proteomes" id="UP001256711"/>
    </source>
</evidence>
<dbReference type="GO" id="GO:0005886">
    <property type="term" value="C:plasma membrane"/>
    <property type="evidence" value="ECO:0007669"/>
    <property type="project" value="UniProtKB-SubCell"/>
</dbReference>
<keyword evidence="8 11" id="KW-1133">Transmembrane helix</keyword>
<feature type="transmembrane region" description="Helical" evidence="11">
    <location>
        <begin position="37"/>
        <end position="55"/>
    </location>
</feature>
<dbReference type="GO" id="GO:0016036">
    <property type="term" value="P:cellular response to phosphate starvation"/>
    <property type="evidence" value="ECO:0007669"/>
    <property type="project" value="TreeGrafter"/>
</dbReference>
<comment type="subcellular location">
    <subcellularLocation>
        <location evidence="2">Cell membrane</location>
        <topology evidence="2">Multi-pass membrane protein</topology>
    </subcellularLocation>
</comment>
<sequence>MKVVGKYLRSQASLLGMYALLLVVTGGTLWLHDYFAAFWDVLLFTATCLAGYLVARYFPWRRQYQLLVASRNQALTIAPVGQTLFEEAYSQLLSQEIARRQELMAHNQAQQQAVLEDFGLWLHQVKTPVAALDLMLQTTETSKGDMKAELFKINEYLQMMLHYVKSQFDSQDLLIKSVKLAPLVRETVKKYAVFFARKDLQLVLKDLEEVVITDEKWLRFILEQVLFNAIKYTQSGQITIQASQNKLTIRDTGIGILPEDLPRVFDKGYTGVNGRIQQRASGLGLYLSQQTAKKIGAALTIDSVVGQGTKVTIVFPEQFPNQE</sequence>
<evidence type="ECO:0000256" key="7">
    <source>
        <dbReference type="ARBA" id="ARBA00022777"/>
    </source>
</evidence>
<evidence type="ECO:0000256" key="3">
    <source>
        <dbReference type="ARBA" id="ARBA00012438"/>
    </source>
</evidence>
<dbReference type="InterPro" id="IPR003594">
    <property type="entry name" value="HATPase_dom"/>
</dbReference>
<dbReference type="InterPro" id="IPR050351">
    <property type="entry name" value="BphY/WalK/GraS-like"/>
</dbReference>
<evidence type="ECO:0000256" key="4">
    <source>
        <dbReference type="ARBA" id="ARBA00022475"/>
    </source>
</evidence>
<dbReference type="PRINTS" id="PR00344">
    <property type="entry name" value="BCTRLSENSOR"/>
</dbReference>
<dbReference type="GO" id="GO:0000155">
    <property type="term" value="F:phosphorelay sensor kinase activity"/>
    <property type="evidence" value="ECO:0007669"/>
    <property type="project" value="TreeGrafter"/>
</dbReference>
<evidence type="ECO:0000256" key="10">
    <source>
        <dbReference type="ARBA" id="ARBA00023136"/>
    </source>
</evidence>
<evidence type="ECO:0000256" key="9">
    <source>
        <dbReference type="ARBA" id="ARBA00023012"/>
    </source>
</evidence>
<dbReference type="InterPro" id="IPR004358">
    <property type="entry name" value="Sig_transdc_His_kin-like_C"/>
</dbReference>
<dbReference type="PROSITE" id="PS50109">
    <property type="entry name" value="HIS_KIN"/>
    <property type="match status" value="1"/>
</dbReference>
<dbReference type="AlphaFoldDB" id="A0AAW8TY49"/>
<comment type="catalytic activity">
    <reaction evidence="1">
        <text>ATP + protein L-histidine = ADP + protein N-phospho-L-histidine.</text>
        <dbReference type="EC" id="2.7.13.3"/>
    </reaction>
</comment>
<proteinExistence type="predicted"/>
<evidence type="ECO:0000256" key="11">
    <source>
        <dbReference type="SAM" id="Phobius"/>
    </source>
</evidence>
<feature type="domain" description="Histidine kinase" evidence="12">
    <location>
        <begin position="120"/>
        <end position="319"/>
    </location>
</feature>
<dbReference type="EC" id="2.7.13.3" evidence="3"/>
<keyword evidence="7 13" id="KW-0418">Kinase</keyword>
<keyword evidence="6 11" id="KW-0812">Transmembrane</keyword>
<dbReference type="Proteomes" id="UP001256711">
    <property type="component" value="Unassembled WGS sequence"/>
</dbReference>
<keyword evidence="4" id="KW-1003">Cell membrane</keyword>
<keyword evidence="5" id="KW-0808">Transferase</keyword>
<dbReference type="SMART" id="SM00387">
    <property type="entry name" value="HATPase_c"/>
    <property type="match status" value="1"/>
</dbReference>
<dbReference type="Gene3D" id="3.30.565.10">
    <property type="entry name" value="Histidine kinase-like ATPase, C-terminal domain"/>
    <property type="match status" value="1"/>
</dbReference>
<dbReference type="SUPFAM" id="SSF55874">
    <property type="entry name" value="ATPase domain of HSP90 chaperone/DNA topoisomerase II/histidine kinase"/>
    <property type="match status" value="1"/>
</dbReference>
<evidence type="ECO:0000313" key="13">
    <source>
        <dbReference type="EMBL" id="MDT2810629.1"/>
    </source>
</evidence>
<reference evidence="13" key="1">
    <citation type="submission" date="2023-03" db="EMBL/GenBank/DDBJ databases">
        <authorList>
            <person name="Shen W."/>
            <person name="Cai J."/>
        </authorList>
    </citation>
    <scope>NUCLEOTIDE SEQUENCE</scope>
    <source>
        <strain evidence="13">B226-2</strain>
    </source>
</reference>
<dbReference type="PANTHER" id="PTHR45453">
    <property type="entry name" value="PHOSPHATE REGULON SENSOR PROTEIN PHOR"/>
    <property type="match status" value="1"/>
</dbReference>
<feature type="transmembrane region" description="Helical" evidence="11">
    <location>
        <begin position="12"/>
        <end position="31"/>
    </location>
</feature>
<evidence type="ECO:0000256" key="1">
    <source>
        <dbReference type="ARBA" id="ARBA00000085"/>
    </source>
</evidence>
<evidence type="ECO:0000256" key="2">
    <source>
        <dbReference type="ARBA" id="ARBA00004651"/>
    </source>
</evidence>
<evidence type="ECO:0000259" key="12">
    <source>
        <dbReference type="PROSITE" id="PS50109"/>
    </source>
</evidence>
<gene>
    <name evidence="13" type="ORF">P7H43_09030</name>
</gene>
<keyword evidence="10 11" id="KW-0472">Membrane</keyword>
<protein>
    <recommendedName>
        <fullName evidence="3">histidine kinase</fullName>
        <ecNumber evidence="3">2.7.13.3</ecNumber>
    </recommendedName>
</protein>
<evidence type="ECO:0000256" key="5">
    <source>
        <dbReference type="ARBA" id="ARBA00022679"/>
    </source>
</evidence>
<keyword evidence="9" id="KW-0902">Two-component regulatory system</keyword>
<comment type="caution">
    <text evidence="13">The sequence shown here is derived from an EMBL/GenBank/DDBJ whole genome shotgun (WGS) entry which is preliminary data.</text>
</comment>
<dbReference type="GO" id="GO:0004721">
    <property type="term" value="F:phosphoprotein phosphatase activity"/>
    <property type="evidence" value="ECO:0007669"/>
    <property type="project" value="TreeGrafter"/>
</dbReference>
<dbReference type="RefSeq" id="WP_270598777.1">
    <property type="nucleotide sequence ID" value="NZ_JAQESC010000014.1"/>
</dbReference>
<evidence type="ECO:0000256" key="8">
    <source>
        <dbReference type="ARBA" id="ARBA00022989"/>
    </source>
</evidence>
<dbReference type="EMBL" id="JARQBJ010000004">
    <property type="protein sequence ID" value="MDT2810629.1"/>
    <property type="molecule type" value="Genomic_DNA"/>
</dbReference>
<accession>A0AAW8TY49</accession>
<dbReference type="InterPro" id="IPR005467">
    <property type="entry name" value="His_kinase_dom"/>
</dbReference>
<name>A0AAW8TY49_9ENTE</name>
<evidence type="ECO:0000256" key="6">
    <source>
        <dbReference type="ARBA" id="ARBA00022692"/>
    </source>
</evidence>
<dbReference type="InterPro" id="IPR036890">
    <property type="entry name" value="HATPase_C_sf"/>
</dbReference>
<dbReference type="Pfam" id="PF02518">
    <property type="entry name" value="HATPase_c"/>
    <property type="match status" value="1"/>
</dbReference>
<organism evidence="13 14">
    <name type="scientific">Enterococcus asini</name>
    <dbReference type="NCBI Taxonomy" id="57732"/>
    <lineage>
        <taxon>Bacteria</taxon>
        <taxon>Bacillati</taxon>
        <taxon>Bacillota</taxon>
        <taxon>Bacilli</taxon>
        <taxon>Lactobacillales</taxon>
        <taxon>Enterococcaceae</taxon>
        <taxon>Enterococcus</taxon>
    </lineage>
</organism>
<dbReference type="PANTHER" id="PTHR45453:SF2">
    <property type="entry name" value="HISTIDINE KINASE"/>
    <property type="match status" value="1"/>
</dbReference>